<comment type="catalytic activity">
    <reaction evidence="9">
        <text>1,2-dihydroxy-5-(methylsulfanyl)pent-1-en-3-one + O2 = 3-(methylsulfanyl)propanoate + CO + formate + 2 H(+)</text>
        <dbReference type="Rhea" id="RHEA:14161"/>
        <dbReference type="ChEBI" id="CHEBI:15378"/>
        <dbReference type="ChEBI" id="CHEBI:15379"/>
        <dbReference type="ChEBI" id="CHEBI:15740"/>
        <dbReference type="ChEBI" id="CHEBI:17245"/>
        <dbReference type="ChEBI" id="CHEBI:49016"/>
        <dbReference type="ChEBI" id="CHEBI:49252"/>
        <dbReference type="EC" id="1.13.11.53"/>
    </reaction>
</comment>
<comment type="function">
    <text evidence="9">Catalyzes 2 different reactions between oxygene and the acireductone 1,2-dihydroxy-3-keto-5-methylthiopentene (DHK-MTPene) depending upon the metal bound in the active site. Fe-containing acireductone dioxygenase (Fe-ARD) produces formate and 2-keto-4-methylthiobutyrate (KMTB), the alpha-ketoacid precursor of methionine in the methionine recycle pathway. Ni-containing acireductone dioxygenase (Ni-ARD) produces methylthiopropionate, carbon monoxide and formate, and does not lie on the methionine recycle pathway.</text>
</comment>
<dbReference type="KEGG" id="ncu:F0U83_10395"/>
<feature type="binding site" evidence="9">
    <location>
        <position position="97"/>
    </location>
    <ligand>
        <name>Fe(2+)</name>
        <dbReference type="ChEBI" id="CHEBI:29033"/>
    </ligand>
</feature>
<comment type="similarity">
    <text evidence="9">Belongs to the acireductone dioxygenase (ARD) family.</text>
</comment>
<comment type="cofactor">
    <cofactor evidence="9">
        <name>Fe(2+)</name>
        <dbReference type="ChEBI" id="CHEBI:29033"/>
    </cofactor>
    <text evidence="9">Binds 1 Fe(2+) cation per monomer.</text>
</comment>
<dbReference type="EMBL" id="CP043869">
    <property type="protein sequence ID" value="QEQ97088.1"/>
    <property type="molecule type" value="Genomic_DNA"/>
</dbReference>
<dbReference type="RefSeq" id="WP_138987602.1">
    <property type="nucleotide sequence ID" value="NZ_CP043869.1"/>
</dbReference>
<evidence type="ECO:0000256" key="5">
    <source>
        <dbReference type="ARBA" id="ARBA00022964"/>
    </source>
</evidence>
<dbReference type="CDD" id="cd02232">
    <property type="entry name" value="cupin_ARD"/>
    <property type="match status" value="1"/>
</dbReference>
<feature type="site" description="May play a role in metal incorporation in vivo" evidence="9">
    <location>
        <position position="96"/>
    </location>
</feature>
<comment type="subunit">
    <text evidence="9">Monomer.</text>
</comment>
<keyword evidence="5 9" id="KW-0223">Dioxygenase</keyword>
<dbReference type="GO" id="GO:0010308">
    <property type="term" value="F:acireductone dioxygenase (Ni2+-requiring) activity"/>
    <property type="evidence" value="ECO:0007669"/>
    <property type="project" value="UniProtKB-UniRule"/>
</dbReference>
<comment type="pathway">
    <text evidence="9">Amino-acid biosynthesis; L-methionine biosynthesis via salvage pathway; L-methionine from S-methyl-5-thio-alpha-D-ribose 1-phosphate: step 5/6.</text>
</comment>
<dbReference type="Gene3D" id="2.60.120.10">
    <property type="entry name" value="Jelly Rolls"/>
    <property type="match status" value="1"/>
</dbReference>
<feature type="site" description="Important to generate the dianion" evidence="9">
    <location>
        <position position="105"/>
    </location>
</feature>
<evidence type="ECO:0000313" key="10">
    <source>
        <dbReference type="EMBL" id="QEQ97088.1"/>
    </source>
</evidence>
<protein>
    <recommendedName>
        <fullName evidence="9">Acireductone dioxygenase</fullName>
    </recommendedName>
    <alternativeName>
        <fullName evidence="9">1,2-dihydroxy-3-keto-5-methylthiopentene dioxygenase</fullName>
        <shortName evidence="9">DHK-MTPene dioxygenase</shortName>
    </alternativeName>
    <alternativeName>
        <fullName evidence="9">Acireductone dioxygenase (Fe(2+)-requiring)</fullName>
        <shortName evidence="9">ARD'</shortName>
        <shortName evidence="9">Fe-ARD</shortName>
        <ecNumber evidence="9">1.13.11.54</ecNumber>
    </alternativeName>
    <alternativeName>
        <fullName evidence="9">Acireductone dioxygenase (Ni(2+)-requiring)</fullName>
        <shortName evidence="9">ARD</shortName>
        <shortName evidence="9">Ni-ARD</shortName>
        <ecNumber evidence="9">1.13.11.53</ecNumber>
    </alternativeName>
</protein>
<feature type="binding site" evidence="9">
    <location>
        <position position="99"/>
    </location>
    <ligand>
        <name>Fe(2+)</name>
        <dbReference type="ChEBI" id="CHEBI:29033"/>
    </ligand>
</feature>
<dbReference type="HAMAP" id="MF_01682">
    <property type="entry name" value="Salvage_MtnD"/>
    <property type="match status" value="1"/>
</dbReference>
<dbReference type="InterPro" id="IPR004313">
    <property type="entry name" value="ARD"/>
</dbReference>
<dbReference type="UniPathway" id="UPA00904">
    <property type="reaction ID" value="UER00878"/>
</dbReference>
<reference evidence="10 11" key="1">
    <citation type="journal article" date="2019" name="Biochem. Eng. J.">
        <title>Metabolic engineering of the marine bacteria Neptunomonas concharum for the production of acetoin and meso-2,3-butanediol from acetate.</title>
        <authorList>
            <person name="Li W."/>
            <person name="Pu N."/>
            <person name="Liu C.-X."/>
            <person name="Yuan Q.-P."/>
            <person name="Li Z.-J."/>
        </authorList>
    </citation>
    <scope>NUCLEOTIDE SEQUENCE [LARGE SCALE GENOMIC DNA]</scope>
    <source>
        <strain evidence="10 11">JCM17730</strain>
    </source>
</reference>
<gene>
    <name evidence="9" type="primary">mtnD</name>
    <name evidence="10" type="ORF">F0U83_10395</name>
</gene>
<evidence type="ECO:0000256" key="9">
    <source>
        <dbReference type="HAMAP-Rule" id="MF_01682"/>
    </source>
</evidence>
<evidence type="ECO:0000256" key="4">
    <source>
        <dbReference type="ARBA" id="ARBA00022723"/>
    </source>
</evidence>
<dbReference type="GO" id="GO:0019509">
    <property type="term" value="P:L-methionine salvage from methylthioadenosine"/>
    <property type="evidence" value="ECO:0007669"/>
    <property type="project" value="UniProtKB-UniRule"/>
</dbReference>
<accession>A0A5P1RBU5</accession>
<dbReference type="InterPro" id="IPR023956">
    <property type="entry name" value="ARD_bac"/>
</dbReference>
<keyword evidence="11" id="KW-1185">Reference proteome</keyword>
<evidence type="ECO:0000256" key="2">
    <source>
        <dbReference type="ARBA" id="ARBA00022596"/>
    </source>
</evidence>
<evidence type="ECO:0000256" key="8">
    <source>
        <dbReference type="ARBA" id="ARBA00023167"/>
    </source>
</evidence>
<evidence type="ECO:0000256" key="3">
    <source>
        <dbReference type="ARBA" id="ARBA00022605"/>
    </source>
</evidence>
<dbReference type="PANTHER" id="PTHR23418">
    <property type="entry name" value="ACIREDUCTONE DIOXYGENASE"/>
    <property type="match status" value="1"/>
</dbReference>
<dbReference type="PANTHER" id="PTHR23418:SF0">
    <property type="entry name" value="ACIREDUCTONE DIOXYGENASE"/>
    <property type="match status" value="1"/>
</dbReference>
<dbReference type="InterPro" id="IPR014710">
    <property type="entry name" value="RmlC-like_jellyroll"/>
</dbReference>
<feature type="binding site" evidence="9">
    <location>
        <position position="97"/>
    </location>
    <ligand>
        <name>Ni(2+)</name>
        <dbReference type="ChEBI" id="CHEBI:49786"/>
    </ligand>
</feature>
<comment type="catalytic activity">
    <reaction evidence="1 9">
        <text>1,2-dihydroxy-5-(methylsulfanyl)pent-1-en-3-one + O2 = 4-methylsulfanyl-2-oxobutanoate + formate + 2 H(+)</text>
        <dbReference type="Rhea" id="RHEA:24504"/>
        <dbReference type="ChEBI" id="CHEBI:15378"/>
        <dbReference type="ChEBI" id="CHEBI:15379"/>
        <dbReference type="ChEBI" id="CHEBI:15740"/>
        <dbReference type="ChEBI" id="CHEBI:16723"/>
        <dbReference type="ChEBI" id="CHEBI:49252"/>
        <dbReference type="EC" id="1.13.11.54"/>
    </reaction>
</comment>
<name>A0A5P1RBU5_9GAMM</name>
<feature type="binding site" evidence="9">
    <location>
        <position position="99"/>
    </location>
    <ligand>
        <name>Ni(2+)</name>
        <dbReference type="ChEBI" id="CHEBI:49786"/>
    </ligand>
</feature>
<keyword evidence="7 9" id="KW-0408">Iron</keyword>
<keyword evidence="6 9" id="KW-0560">Oxidoreductase</keyword>
<evidence type="ECO:0000256" key="6">
    <source>
        <dbReference type="ARBA" id="ARBA00023002"/>
    </source>
</evidence>
<dbReference type="GO" id="GO:0019284">
    <property type="term" value="P:L-methionine salvage from S-adenosylmethionine"/>
    <property type="evidence" value="ECO:0007669"/>
    <property type="project" value="InterPro"/>
</dbReference>
<keyword evidence="8 9" id="KW-0486">Methionine biosynthesis</keyword>
<comment type="cofactor">
    <cofactor evidence="9">
        <name>Ni(2+)</name>
        <dbReference type="ChEBI" id="CHEBI:49786"/>
    </cofactor>
    <text evidence="9">Binds 1 nickel ion per monomer.</text>
</comment>
<dbReference type="SUPFAM" id="SSF51182">
    <property type="entry name" value="RmlC-like cupins"/>
    <property type="match status" value="1"/>
</dbReference>
<dbReference type="EC" id="1.13.11.54" evidence="9"/>
<evidence type="ECO:0000256" key="7">
    <source>
        <dbReference type="ARBA" id="ARBA00023004"/>
    </source>
</evidence>
<keyword evidence="3 9" id="KW-0028">Amino-acid biosynthesis</keyword>
<dbReference type="GO" id="GO:0016151">
    <property type="term" value="F:nickel cation binding"/>
    <property type="evidence" value="ECO:0007669"/>
    <property type="project" value="UniProtKB-UniRule"/>
</dbReference>
<evidence type="ECO:0000313" key="11">
    <source>
        <dbReference type="Proteomes" id="UP000324760"/>
    </source>
</evidence>
<organism evidence="10 11">
    <name type="scientific">Neptunomonas concharum</name>
    <dbReference type="NCBI Taxonomy" id="1031538"/>
    <lineage>
        <taxon>Bacteria</taxon>
        <taxon>Pseudomonadati</taxon>
        <taxon>Pseudomonadota</taxon>
        <taxon>Gammaproteobacteria</taxon>
        <taxon>Oceanospirillales</taxon>
        <taxon>Oceanospirillaceae</taxon>
        <taxon>Neptunomonas</taxon>
    </lineage>
</organism>
<keyword evidence="2 9" id="KW-0533">Nickel</keyword>
<feature type="site" description="May play a role in transmitting local conformational changes" evidence="9">
    <location>
        <position position="102"/>
    </location>
</feature>
<proteinExistence type="inferred from homology"/>
<dbReference type="AlphaFoldDB" id="A0A5P1RBU5"/>
<feature type="binding site" evidence="9">
    <location>
        <position position="103"/>
    </location>
    <ligand>
        <name>Ni(2+)</name>
        <dbReference type="ChEBI" id="CHEBI:49786"/>
    </ligand>
</feature>
<evidence type="ECO:0000256" key="1">
    <source>
        <dbReference type="ARBA" id="ARBA00000428"/>
    </source>
</evidence>
<dbReference type="GO" id="GO:0005506">
    <property type="term" value="F:iron ion binding"/>
    <property type="evidence" value="ECO:0007669"/>
    <property type="project" value="UniProtKB-UniRule"/>
</dbReference>
<dbReference type="Proteomes" id="UP000324760">
    <property type="component" value="Chromosome"/>
</dbReference>
<dbReference type="OrthoDB" id="9795636at2"/>
<feature type="binding site" evidence="9">
    <location>
        <position position="141"/>
    </location>
    <ligand>
        <name>Ni(2+)</name>
        <dbReference type="ChEBI" id="CHEBI:49786"/>
    </ligand>
</feature>
<keyword evidence="4 9" id="KW-0479">Metal-binding</keyword>
<dbReference type="EC" id="1.13.11.53" evidence="9"/>
<dbReference type="Pfam" id="PF03079">
    <property type="entry name" value="ARD"/>
    <property type="match status" value="1"/>
</dbReference>
<dbReference type="InterPro" id="IPR011051">
    <property type="entry name" value="RmlC_Cupin_sf"/>
</dbReference>
<feature type="binding site" evidence="9">
    <location>
        <position position="141"/>
    </location>
    <ligand>
        <name>Fe(2+)</name>
        <dbReference type="ChEBI" id="CHEBI:29033"/>
    </ligand>
</feature>
<dbReference type="GO" id="GO:0010309">
    <property type="term" value="F:acireductone dioxygenase [iron(II)-requiring] activity"/>
    <property type="evidence" value="ECO:0007669"/>
    <property type="project" value="UniProtKB-UniRule"/>
</dbReference>
<feature type="binding site" evidence="9">
    <location>
        <position position="103"/>
    </location>
    <ligand>
        <name>Fe(2+)</name>
        <dbReference type="ChEBI" id="CHEBI:29033"/>
    </ligand>
</feature>
<sequence>MSAITVFQENDPSAVLFHSMDGDEISRVLGEVGIRFERWMIDCPITLEMTHEEVLQAYDQEINKLISEEGYQTVDIAAITPDNPQKDEFRQKFLQEHTHSEDEVRFFVAGEGMFYLHIEDKVYMIHCCKDDLLSVPDQTKHWFDMGPEPHFTAIRFFNNPQGWVADFTGDDIAKRFPLFDE</sequence>